<protein>
    <submittedName>
        <fullName evidence="2">Uncharacterized protein</fullName>
    </submittedName>
</protein>
<dbReference type="Proteomes" id="UP000299102">
    <property type="component" value="Unassembled WGS sequence"/>
</dbReference>
<organism evidence="2 3">
    <name type="scientific">Eumeta variegata</name>
    <name type="common">Bagworm moth</name>
    <name type="synonym">Eumeta japonica</name>
    <dbReference type="NCBI Taxonomy" id="151549"/>
    <lineage>
        <taxon>Eukaryota</taxon>
        <taxon>Metazoa</taxon>
        <taxon>Ecdysozoa</taxon>
        <taxon>Arthropoda</taxon>
        <taxon>Hexapoda</taxon>
        <taxon>Insecta</taxon>
        <taxon>Pterygota</taxon>
        <taxon>Neoptera</taxon>
        <taxon>Endopterygota</taxon>
        <taxon>Lepidoptera</taxon>
        <taxon>Glossata</taxon>
        <taxon>Ditrysia</taxon>
        <taxon>Tineoidea</taxon>
        <taxon>Psychidae</taxon>
        <taxon>Oiketicinae</taxon>
        <taxon>Eumeta</taxon>
    </lineage>
</organism>
<sequence length="278" mass="31004">MSNVRDATRRVPNAVFGADRDHRTPPAPCLQFTINYTPMYGETGRSKKRYILNAFKRPGATRTDDGSQLPTPILSITSVVAHWIRASAANKKVSGPIPTVVVILTTLRRHRMGSRHLRITQKITPAHRQHHAQLHEQLATKRIMNKDKQFHFCIYVEDEVKKRTSYARTDVRRAPSVSGALSGPTATVATATASPTFTGARRQTAVAAAAAGGRRCSRARPQGRREANHSAEFLLRDRRHAHTSPGADRARNKNSRIYFTRAQHYLAALGSDYLMPRV</sequence>
<evidence type="ECO:0000313" key="3">
    <source>
        <dbReference type="Proteomes" id="UP000299102"/>
    </source>
</evidence>
<accession>A0A4C1WVX9</accession>
<feature type="region of interest" description="Disordered" evidence="1">
    <location>
        <begin position="212"/>
        <end position="251"/>
    </location>
</feature>
<dbReference type="OrthoDB" id="10629743at2759"/>
<dbReference type="EMBL" id="BGZK01000675">
    <property type="protein sequence ID" value="GBP55676.1"/>
    <property type="molecule type" value="Genomic_DNA"/>
</dbReference>
<reference evidence="2 3" key="1">
    <citation type="journal article" date="2019" name="Commun. Biol.">
        <title>The bagworm genome reveals a unique fibroin gene that provides high tensile strength.</title>
        <authorList>
            <person name="Kono N."/>
            <person name="Nakamura H."/>
            <person name="Ohtoshi R."/>
            <person name="Tomita M."/>
            <person name="Numata K."/>
            <person name="Arakawa K."/>
        </authorList>
    </citation>
    <scope>NUCLEOTIDE SEQUENCE [LARGE SCALE GENOMIC DNA]</scope>
</reference>
<evidence type="ECO:0000313" key="2">
    <source>
        <dbReference type="EMBL" id="GBP55676.1"/>
    </source>
</evidence>
<keyword evidence="3" id="KW-1185">Reference proteome</keyword>
<proteinExistence type="predicted"/>
<gene>
    <name evidence="2" type="ORF">EVAR_18967_1</name>
</gene>
<evidence type="ECO:0000256" key="1">
    <source>
        <dbReference type="SAM" id="MobiDB-lite"/>
    </source>
</evidence>
<comment type="caution">
    <text evidence="2">The sequence shown here is derived from an EMBL/GenBank/DDBJ whole genome shotgun (WGS) entry which is preliminary data.</text>
</comment>
<dbReference type="AlphaFoldDB" id="A0A4C1WVX9"/>
<name>A0A4C1WVX9_EUMVA</name>